<dbReference type="EMBL" id="CP095354">
    <property type="protein sequence ID" value="XAG82225.1"/>
    <property type="molecule type" value="Genomic_DNA"/>
</dbReference>
<protein>
    <submittedName>
        <fullName evidence="1">Uncharacterized protein</fullName>
    </submittedName>
</protein>
<organism evidence="1">
    <name type="scientific">bacterium 19NY03SH02</name>
    <dbReference type="NCBI Taxonomy" id="2920631"/>
    <lineage>
        <taxon>Bacteria</taxon>
    </lineage>
</organism>
<accession>A0AAU6V7L5</accession>
<gene>
    <name evidence="1" type="ORF">MRN14_06495</name>
</gene>
<dbReference type="AlphaFoldDB" id="A0AAU6V7L5"/>
<proteinExistence type="predicted"/>
<reference evidence="1" key="1">
    <citation type="submission" date="2022-03" db="EMBL/GenBank/DDBJ databases">
        <title>Sea Food Isolates.</title>
        <authorList>
            <person name="Li c."/>
        </authorList>
    </citation>
    <scope>NUCLEOTIDE SEQUENCE</scope>
    <source>
        <strain evidence="1">19NY03SH02</strain>
    </source>
</reference>
<evidence type="ECO:0000313" key="1">
    <source>
        <dbReference type="EMBL" id="XAG82225.1"/>
    </source>
</evidence>
<sequence>MANDYDTNRNEIDTLADQALENLEPPHPLLDISVWHLLTTAEDQIRMFFAGWIPNKQMHLLSIVDNLKYALRHSISDVSKKTKNEKITLPQKTIPKAYEQASKLLIASEKYETLSRLIASTYNSRGKFIKSGEDYELEYSDLVDIRYSVLEGLGHGADVSPDITGVLHRWLTIESKNYEEQLIATKIYESVRVKKGRVAYKYNEYVAYGIAKQIPQRDEVIPDDFVFSWGAAYKTHALINSLLVRCLYHVLAVEFAARKLSLKGGAESSLLLVISKEQLCTDLQQLANFSDQDVCAFIDMLTYGNNALTPDIALQPLFLSKSGLLMIPCYHILNSNVQRNLLALLAKISPKKFDTQSSCFENHMVSKIQPSLKNWNQTVLNKEFKVRGQKEEIDGLILDKQNKTILLLELRWILQPGDAREVYNKIKVTSAKVDQLSRKINFVKKNFSEIVSRAFGESIDVSKENDWCVKGVVVVQGFGGTVSHDEDIPVVTMDILCKGLRKFNKLDSLYLWIKQLSWLPVQGIHFDVENVIEDNELVKVSRLAARTLVNQLEFTSSLQKNIAENSTT</sequence>
<name>A0AAU6V7L5_UNCXX</name>